<evidence type="ECO:0000256" key="1">
    <source>
        <dbReference type="SAM" id="Phobius"/>
    </source>
</evidence>
<keyword evidence="1" id="KW-0472">Membrane</keyword>
<protein>
    <submittedName>
        <fullName evidence="2">Uncharacterized protein</fullName>
    </submittedName>
</protein>
<dbReference type="RefSeq" id="WP_076609561.1">
    <property type="nucleotide sequence ID" value="NZ_FTNR01000008.1"/>
</dbReference>
<name>A0A1N7FWD5_9EURY</name>
<reference evidence="3" key="1">
    <citation type="submission" date="2017-01" db="EMBL/GenBank/DDBJ databases">
        <authorList>
            <person name="Varghese N."/>
            <person name="Submissions S."/>
        </authorList>
    </citation>
    <scope>NUCLEOTIDE SEQUENCE [LARGE SCALE GENOMIC DNA]</scope>
    <source>
        <strain evidence="3">type strain: HArc-</strain>
    </source>
</reference>
<feature type="transmembrane region" description="Helical" evidence="1">
    <location>
        <begin position="6"/>
        <end position="25"/>
    </location>
</feature>
<dbReference type="EMBL" id="FTNR01000008">
    <property type="protein sequence ID" value="SIS04662.1"/>
    <property type="molecule type" value="Genomic_DNA"/>
</dbReference>
<gene>
    <name evidence="2" type="ORF">SAMN05421752_108174</name>
</gene>
<keyword evidence="1" id="KW-1133">Transmembrane helix</keyword>
<keyword evidence="3" id="KW-1185">Reference proteome</keyword>
<proteinExistence type="predicted"/>
<dbReference type="Proteomes" id="UP000185936">
    <property type="component" value="Unassembled WGS sequence"/>
</dbReference>
<sequence length="205" mass="22697">MASSLVGGLGAICLFLAGVGLTLFVRYRWQTRIRRALAADLDERLAAALPTGTASHLEQSPTIRRLAVVDTRGDNETETPVYVPIVRVDLETTDAPGMKLLLEYVAAVLEAIHPVLEAREEAVHHYDVEFTFGPDGLFVEGECRRVSVAPELADQLLESARYGPFELWRDVKRADSNGDSPTALWSDCRSYRGRRPAAENTRDED</sequence>
<evidence type="ECO:0000313" key="3">
    <source>
        <dbReference type="Proteomes" id="UP000185936"/>
    </source>
</evidence>
<evidence type="ECO:0000313" key="2">
    <source>
        <dbReference type="EMBL" id="SIS04662.1"/>
    </source>
</evidence>
<dbReference type="OrthoDB" id="200669at2157"/>
<accession>A0A1N7FWD5</accession>
<dbReference type="AlphaFoldDB" id="A0A1N7FWD5"/>
<dbReference type="STRING" id="308853.SAMN05421752_108174"/>
<organism evidence="2 3">
    <name type="scientific">Natronorubrum thiooxidans</name>
    <dbReference type="NCBI Taxonomy" id="308853"/>
    <lineage>
        <taxon>Archaea</taxon>
        <taxon>Methanobacteriati</taxon>
        <taxon>Methanobacteriota</taxon>
        <taxon>Stenosarchaea group</taxon>
        <taxon>Halobacteria</taxon>
        <taxon>Halobacteriales</taxon>
        <taxon>Natrialbaceae</taxon>
        <taxon>Natronorubrum</taxon>
    </lineage>
</organism>
<keyword evidence="1" id="KW-0812">Transmembrane</keyword>